<evidence type="ECO:0000313" key="1">
    <source>
        <dbReference type="EMBL" id="MBL0706655.1"/>
    </source>
</evidence>
<dbReference type="Proteomes" id="UP000639051">
    <property type="component" value="Unassembled WGS sequence"/>
</dbReference>
<evidence type="ECO:0000313" key="2">
    <source>
        <dbReference type="Proteomes" id="UP000639051"/>
    </source>
</evidence>
<dbReference type="EMBL" id="JAERRC010000034">
    <property type="protein sequence ID" value="MBL0706655.1"/>
    <property type="molecule type" value="Genomic_DNA"/>
</dbReference>
<proteinExistence type="predicted"/>
<reference evidence="1 2" key="1">
    <citation type="submission" date="2021-01" db="EMBL/GenBank/DDBJ databases">
        <title>Genome public.</title>
        <authorList>
            <person name="Liu C."/>
            <person name="Sun Q."/>
        </authorList>
    </citation>
    <scope>NUCLEOTIDE SEQUENCE [LARGE SCALE GENOMIC DNA]</scope>
    <source>
        <strain evidence="1 2">JC656</strain>
    </source>
</reference>
<organism evidence="1 2">
    <name type="scientific">Sinomonas cellulolyticus</name>
    <dbReference type="NCBI Taxonomy" id="2801916"/>
    <lineage>
        <taxon>Bacteria</taxon>
        <taxon>Bacillati</taxon>
        <taxon>Actinomycetota</taxon>
        <taxon>Actinomycetes</taxon>
        <taxon>Micrococcales</taxon>
        <taxon>Micrococcaceae</taxon>
        <taxon>Sinomonas</taxon>
    </lineage>
</organism>
<comment type="caution">
    <text evidence="1">The sequence shown here is derived from an EMBL/GenBank/DDBJ whole genome shotgun (WGS) entry which is preliminary data.</text>
</comment>
<gene>
    <name evidence="1" type="ORF">JJE72_14265</name>
</gene>
<keyword evidence="2" id="KW-1185">Reference proteome</keyword>
<accession>A0ABS1K4U4</accession>
<protein>
    <recommendedName>
        <fullName evidence="3">Secreted protein</fullName>
    </recommendedName>
</protein>
<name>A0ABS1K4U4_9MICC</name>
<evidence type="ECO:0008006" key="3">
    <source>
        <dbReference type="Google" id="ProtNLM"/>
    </source>
</evidence>
<sequence length="106" mass="11207">MAFGVLVAAVLISAAVQLWNVHRTTSDWALWPKMVPSKVQFANRDYQCGPNPAPGTRSLDGLTKQGKTAGGGDTYAARLEGPDLTATWIVVATQTATYTCDLIGGP</sequence>
<dbReference type="RefSeq" id="WP_201896943.1">
    <property type="nucleotide sequence ID" value="NZ_JAERRC010000034.1"/>
</dbReference>